<dbReference type="Gene3D" id="2.160.20.10">
    <property type="entry name" value="Single-stranded right-handed beta-helix, Pectin lyase-like"/>
    <property type="match status" value="1"/>
</dbReference>
<dbReference type="InterPro" id="IPR012334">
    <property type="entry name" value="Pectin_lyas_fold"/>
</dbReference>
<dbReference type="SUPFAM" id="SSF51126">
    <property type="entry name" value="Pectin lyase-like"/>
    <property type="match status" value="1"/>
</dbReference>
<dbReference type="InterPro" id="IPR011050">
    <property type="entry name" value="Pectin_lyase_fold/virulence"/>
</dbReference>
<dbReference type="Pfam" id="PF13229">
    <property type="entry name" value="Beta_helix"/>
    <property type="match status" value="1"/>
</dbReference>
<feature type="domain" description="Right handed beta helix" evidence="1">
    <location>
        <begin position="36"/>
        <end position="178"/>
    </location>
</feature>
<evidence type="ECO:0000259" key="1">
    <source>
        <dbReference type="Pfam" id="PF13229"/>
    </source>
</evidence>
<protein>
    <recommendedName>
        <fullName evidence="1">Right handed beta helix domain-containing protein</fullName>
    </recommendedName>
</protein>
<accession>A0A2T3NU16</accession>
<proteinExistence type="predicted"/>
<organism evidence="2 3">
    <name type="scientific">Photobacterium swingsii</name>
    <dbReference type="NCBI Taxonomy" id="680026"/>
    <lineage>
        <taxon>Bacteria</taxon>
        <taxon>Pseudomonadati</taxon>
        <taxon>Pseudomonadota</taxon>
        <taxon>Gammaproteobacteria</taxon>
        <taxon>Vibrionales</taxon>
        <taxon>Vibrionaceae</taxon>
        <taxon>Photobacterium</taxon>
    </lineage>
</organism>
<name>A0A2T3NU16_9GAMM</name>
<dbReference type="EMBL" id="PYLZ01000019">
    <property type="protein sequence ID" value="PSW19762.1"/>
    <property type="molecule type" value="Genomic_DNA"/>
</dbReference>
<dbReference type="Proteomes" id="UP000240481">
    <property type="component" value="Unassembled WGS sequence"/>
</dbReference>
<sequence length="310" mass="33669">MPDNTFEVDGVNYTNIADAQNALKDNSTLIIGNGTYRQGMTVRASNVTIQGSTNTHFIGGAVGGKATFVIQGNDTTMEQIECSGVTVPDQNGACIRQEGKNLLLKYVYFHDSEQGILANDGSGKIQIEYSRFKNLGKAGRAHAIYVNKADRLEVRYSKFYSSKDEGHEIKSRAKETIIEYSEIASLTGNDSRLVDVPNAGKLVIRGSVLEQGPNSANNQLLGYGYEVNPVDPAITHSVEITDNIIILERNGSNHFLGISNSTQSVPKMVTQNKFVGTMNDVALYQSGNQFYADRAAYGLGPFPELPSIGL</sequence>
<reference evidence="2 3" key="1">
    <citation type="submission" date="2018-01" db="EMBL/GenBank/DDBJ databases">
        <title>Whole genome sequencing of Histamine producing bacteria.</title>
        <authorList>
            <person name="Butler K."/>
        </authorList>
    </citation>
    <scope>NUCLEOTIDE SEQUENCE [LARGE SCALE GENOMIC DNA]</scope>
    <source>
        <strain evidence="2 3">DSM 24669</strain>
    </source>
</reference>
<evidence type="ECO:0000313" key="2">
    <source>
        <dbReference type="EMBL" id="PSW19762.1"/>
    </source>
</evidence>
<gene>
    <name evidence="2" type="ORF">C9I94_23435</name>
</gene>
<keyword evidence="3" id="KW-1185">Reference proteome</keyword>
<dbReference type="InterPro" id="IPR039448">
    <property type="entry name" value="Beta_helix"/>
</dbReference>
<dbReference type="AlphaFoldDB" id="A0A2T3NU16"/>
<comment type="caution">
    <text evidence="2">The sequence shown here is derived from an EMBL/GenBank/DDBJ whole genome shotgun (WGS) entry which is preliminary data.</text>
</comment>
<evidence type="ECO:0000313" key="3">
    <source>
        <dbReference type="Proteomes" id="UP000240481"/>
    </source>
</evidence>
<dbReference type="STRING" id="680026.AB733_19265"/>